<keyword evidence="3" id="KW-1185">Reference proteome</keyword>
<proteinExistence type="predicted"/>
<feature type="signal peptide" evidence="1">
    <location>
        <begin position="1"/>
        <end position="29"/>
    </location>
</feature>
<accession>A0AAV5MGQ9</accession>
<dbReference type="AlphaFoldDB" id="A0AAV5MGQ9"/>
<organism evidence="2 3">
    <name type="scientific">Rubroshorea leprosula</name>
    <dbReference type="NCBI Taxonomy" id="152421"/>
    <lineage>
        <taxon>Eukaryota</taxon>
        <taxon>Viridiplantae</taxon>
        <taxon>Streptophyta</taxon>
        <taxon>Embryophyta</taxon>
        <taxon>Tracheophyta</taxon>
        <taxon>Spermatophyta</taxon>
        <taxon>Magnoliopsida</taxon>
        <taxon>eudicotyledons</taxon>
        <taxon>Gunneridae</taxon>
        <taxon>Pentapetalae</taxon>
        <taxon>rosids</taxon>
        <taxon>malvids</taxon>
        <taxon>Malvales</taxon>
        <taxon>Dipterocarpaceae</taxon>
        <taxon>Rubroshorea</taxon>
    </lineage>
</organism>
<sequence length="63" mass="6966">MTLTKSSKLMFVVVFAAVVFLLSSQLAFAAPQDFIPNPLLGRKLLEYKANPMPPTPYLSNNHS</sequence>
<dbReference type="EMBL" id="BPVZ01000249">
    <property type="protein sequence ID" value="GKV48204.1"/>
    <property type="molecule type" value="Genomic_DNA"/>
</dbReference>
<keyword evidence="1" id="KW-0732">Signal</keyword>
<feature type="chain" id="PRO_5043450566" description="Transmembrane protein" evidence="1">
    <location>
        <begin position="30"/>
        <end position="63"/>
    </location>
</feature>
<evidence type="ECO:0008006" key="4">
    <source>
        <dbReference type="Google" id="ProtNLM"/>
    </source>
</evidence>
<reference evidence="2 3" key="1">
    <citation type="journal article" date="2021" name="Commun. Biol.">
        <title>The genome of Shorea leprosula (Dipterocarpaceae) highlights the ecological relevance of drought in aseasonal tropical rainforests.</title>
        <authorList>
            <person name="Ng K.K.S."/>
            <person name="Kobayashi M.J."/>
            <person name="Fawcett J.A."/>
            <person name="Hatakeyama M."/>
            <person name="Paape T."/>
            <person name="Ng C.H."/>
            <person name="Ang C.C."/>
            <person name="Tnah L.H."/>
            <person name="Lee C.T."/>
            <person name="Nishiyama T."/>
            <person name="Sese J."/>
            <person name="O'Brien M.J."/>
            <person name="Copetti D."/>
            <person name="Mohd Noor M.I."/>
            <person name="Ong R.C."/>
            <person name="Putra M."/>
            <person name="Sireger I.Z."/>
            <person name="Indrioko S."/>
            <person name="Kosugi Y."/>
            <person name="Izuno A."/>
            <person name="Isagi Y."/>
            <person name="Lee S.L."/>
            <person name="Shimizu K.K."/>
        </authorList>
    </citation>
    <scope>NUCLEOTIDE SEQUENCE [LARGE SCALE GENOMIC DNA]</scope>
    <source>
        <strain evidence="2">214</strain>
    </source>
</reference>
<name>A0AAV5MGQ9_9ROSI</name>
<evidence type="ECO:0000256" key="1">
    <source>
        <dbReference type="SAM" id="SignalP"/>
    </source>
</evidence>
<comment type="caution">
    <text evidence="2">The sequence shown here is derived from an EMBL/GenBank/DDBJ whole genome shotgun (WGS) entry which is preliminary data.</text>
</comment>
<evidence type="ECO:0000313" key="3">
    <source>
        <dbReference type="Proteomes" id="UP001054252"/>
    </source>
</evidence>
<protein>
    <recommendedName>
        <fullName evidence="4">Transmembrane protein</fullName>
    </recommendedName>
</protein>
<gene>
    <name evidence="2" type="ORF">SLEP1_g55030</name>
</gene>
<dbReference type="Proteomes" id="UP001054252">
    <property type="component" value="Unassembled WGS sequence"/>
</dbReference>
<evidence type="ECO:0000313" key="2">
    <source>
        <dbReference type="EMBL" id="GKV48204.1"/>
    </source>
</evidence>